<sequence length="147" mass="15835">MSTIQQPIAPQPLTGLNRLGVFASFTILANREMVQQTNIVYCDDQGVSLLEKAAADETLTEQQRQELATLYQTKLVTRTTEGAFVDATGQVVAADAEGAIPQLQFFRSLTFAQVMAMAGLTEEDSFADGLYALISAEISKIDGRGGL</sequence>
<dbReference type="EMBL" id="HE796683">
    <property type="protein sequence ID" value="CCH00291.1"/>
    <property type="molecule type" value="Genomic_DNA"/>
</dbReference>
<dbReference type="RefSeq" id="WP_015331390.1">
    <property type="nucleotide sequence ID" value="NC_020054.1"/>
</dbReference>
<gene>
    <name evidence="1" type="ORF">FAES_2282</name>
</gene>
<keyword evidence="2" id="KW-1185">Reference proteome</keyword>
<reference evidence="1 2" key="1">
    <citation type="journal article" date="2012" name="J. Bacteriol.">
        <title>Genome Sequence of Fibrella aestuarina BUZ 2T, a Filamentous Marine Bacterium.</title>
        <authorList>
            <person name="Filippini M."/>
            <person name="Qi W."/>
            <person name="Blom J."/>
            <person name="Goesmann A."/>
            <person name="Smits T.H."/>
            <person name="Bagheri H.C."/>
        </authorList>
    </citation>
    <scope>NUCLEOTIDE SEQUENCE [LARGE SCALE GENOMIC DNA]</scope>
    <source>
        <strain evidence="2">BUZ 2T</strain>
    </source>
</reference>
<dbReference type="AlphaFoldDB" id="I0K838"/>
<proteinExistence type="predicted"/>
<accession>I0K838</accession>
<dbReference type="STRING" id="1166018.FAES_2282"/>
<organism evidence="1 2">
    <name type="scientific">Fibrella aestuarina BUZ 2</name>
    <dbReference type="NCBI Taxonomy" id="1166018"/>
    <lineage>
        <taxon>Bacteria</taxon>
        <taxon>Pseudomonadati</taxon>
        <taxon>Bacteroidota</taxon>
        <taxon>Cytophagia</taxon>
        <taxon>Cytophagales</taxon>
        <taxon>Spirosomataceae</taxon>
        <taxon>Fibrella</taxon>
    </lineage>
</organism>
<dbReference type="OrthoDB" id="960119at2"/>
<evidence type="ECO:0000313" key="1">
    <source>
        <dbReference type="EMBL" id="CCH00291.1"/>
    </source>
</evidence>
<evidence type="ECO:0000313" key="2">
    <source>
        <dbReference type="Proteomes" id="UP000011058"/>
    </source>
</evidence>
<dbReference type="HOGENOM" id="CLU_1765302_0_0_10"/>
<dbReference type="eggNOG" id="ENOG50333GT">
    <property type="taxonomic scope" value="Bacteria"/>
</dbReference>
<dbReference type="KEGG" id="fae:FAES_2282"/>
<name>I0K838_9BACT</name>
<protein>
    <submittedName>
        <fullName evidence="1">Uncharacterized protein</fullName>
    </submittedName>
</protein>
<dbReference type="Proteomes" id="UP000011058">
    <property type="component" value="Chromosome"/>
</dbReference>